<dbReference type="PROSITE" id="PS50157">
    <property type="entry name" value="ZINC_FINGER_C2H2_2"/>
    <property type="match status" value="1"/>
</dbReference>
<evidence type="ECO:0000256" key="2">
    <source>
        <dbReference type="ARBA" id="ARBA00022771"/>
    </source>
</evidence>
<evidence type="ECO:0000313" key="8">
    <source>
        <dbReference type="Proteomes" id="UP000694388"/>
    </source>
</evidence>
<dbReference type="Proteomes" id="UP000694388">
    <property type="component" value="Unplaced"/>
</dbReference>
<feature type="region of interest" description="Disordered" evidence="5">
    <location>
        <begin position="408"/>
        <end position="456"/>
    </location>
</feature>
<evidence type="ECO:0000259" key="6">
    <source>
        <dbReference type="PROSITE" id="PS50157"/>
    </source>
</evidence>
<keyword evidence="8" id="KW-1185">Reference proteome</keyword>
<evidence type="ECO:0000313" key="7">
    <source>
        <dbReference type="Ensembl" id="ENSEBUP00000025691.1"/>
    </source>
</evidence>
<feature type="region of interest" description="Disordered" evidence="5">
    <location>
        <begin position="240"/>
        <end position="274"/>
    </location>
</feature>
<organism evidence="7 8">
    <name type="scientific">Eptatretus burgeri</name>
    <name type="common">Inshore hagfish</name>
    <dbReference type="NCBI Taxonomy" id="7764"/>
    <lineage>
        <taxon>Eukaryota</taxon>
        <taxon>Metazoa</taxon>
        <taxon>Chordata</taxon>
        <taxon>Craniata</taxon>
        <taxon>Vertebrata</taxon>
        <taxon>Cyclostomata</taxon>
        <taxon>Myxini</taxon>
        <taxon>Myxiniformes</taxon>
        <taxon>Myxinidae</taxon>
        <taxon>Eptatretinae</taxon>
        <taxon>Eptatretus</taxon>
    </lineage>
</organism>
<name>A0A8C4R8A9_EPTBU</name>
<dbReference type="AlphaFoldDB" id="A0A8C4R8A9"/>
<keyword evidence="1" id="KW-0479">Metal-binding</keyword>
<evidence type="ECO:0000256" key="3">
    <source>
        <dbReference type="ARBA" id="ARBA00022833"/>
    </source>
</evidence>
<reference evidence="7" key="2">
    <citation type="submission" date="2025-09" db="UniProtKB">
        <authorList>
            <consortium name="Ensembl"/>
        </authorList>
    </citation>
    <scope>IDENTIFICATION</scope>
</reference>
<keyword evidence="2 4" id="KW-0863">Zinc-finger</keyword>
<proteinExistence type="predicted"/>
<dbReference type="InterPro" id="IPR013087">
    <property type="entry name" value="Znf_C2H2_type"/>
</dbReference>
<feature type="region of interest" description="Disordered" evidence="5">
    <location>
        <begin position="181"/>
        <end position="203"/>
    </location>
</feature>
<evidence type="ECO:0000256" key="4">
    <source>
        <dbReference type="PROSITE-ProRule" id="PRU00042"/>
    </source>
</evidence>
<dbReference type="FunFam" id="3.30.160.60:FF:000021">
    <property type="entry name" value="Basic krueppel-like factor 3"/>
    <property type="match status" value="1"/>
</dbReference>
<feature type="domain" description="C2H2-type" evidence="6">
    <location>
        <begin position="500"/>
        <end position="529"/>
    </location>
</feature>
<evidence type="ECO:0000256" key="1">
    <source>
        <dbReference type="ARBA" id="ARBA00022723"/>
    </source>
</evidence>
<dbReference type="Ensembl" id="ENSEBUT00000026267.1">
    <property type="protein sequence ID" value="ENSEBUP00000025691.1"/>
    <property type="gene ID" value="ENSEBUG00000015830.1"/>
</dbReference>
<protein>
    <recommendedName>
        <fullName evidence="6">C2H2-type domain-containing protein</fullName>
    </recommendedName>
</protein>
<sequence length="530" mass="57890">MTHQSIDSTRLTTCSVSTHCRDKQGTSRQKTQKHIQSKRKSKAIATPFSFFPSLIRALVIMSAHDPPFLPRFSFPDVPRSPSLRFPAAGTVRPLPVYRASTALVTFPSTELQGGSHSRSDVNRMLMIDKMSFPGAPQPGATDTAGWSLQASAPQPEKPGDMQEYPVDLSLHKQRAVSPMTGRVESMPGTQISRPTLSSKPRSLADQMISPSDHTTLPGYTIQFTPRSTYHLHSVNPAASYPGPTSPALPHSHLSPVSCSSLIPSRHRSPPKLPSQLPDPIAHAPYVIPASSETSNLLPTLSLTTMPALLPAAPYISHGSAQGFFQVLPSSMGLALKQGVTDSPLPQIPLAVVQPLIYTPLGPHGGQALGIDQASGVDYKEVGCMEQSFHCSEVYDARWKMPGLSPTPLEERGKLKASQSVDSGLELSPRIKQESESEVDEEEEEKGRVEESVDIKDGDHENDLHLTYQQAVHELDSPLGLAHLRARECESPDSQRRKRVHRCDFHGCNKVYTKSSHLKAHRRTHTGKSQS</sequence>
<dbReference type="PROSITE" id="PS00028">
    <property type="entry name" value="ZINC_FINGER_C2H2_1"/>
    <property type="match status" value="1"/>
</dbReference>
<dbReference type="SUPFAM" id="SSF57667">
    <property type="entry name" value="beta-beta-alpha zinc fingers"/>
    <property type="match status" value="1"/>
</dbReference>
<evidence type="ECO:0000256" key="5">
    <source>
        <dbReference type="SAM" id="MobiDB-lite"/>
    </source>
</evidence>
<reference evidence="7" key="1">
    <citation type="submission" date="2025-08" db="UniProtKB">
        <authorList>
            <consortium name="Ensembl"/>
        </authorList>
    </citation>
    <scope>IDENTIFICATION</scope>
</reference>
<feature type="compositionally biased region" description="Polar residues" evidence="5">
    <location>
        <begin position="187"/>
        <end position="200"/>
    </location>
</feature>
<keyword evidence="3" id="KW-0862">Zinc</keyword>
<dbReference type="GO" id="GO:0008270">
    <property type="term" value="F:zinc ion binding"/>
    <property type="evidence" value="ECO:0007669"/>
    <property type="project" value="UniProtKB-KW"/>
</dbReference>
<feature type="compositionally biased region" description="Basic and acidic residues" evidence="5">
    <location>
        <begin position="444"/>
        <end position="456"/>
    </location>
</feature>
<dbReference type="InterPro" id="IPR036236">
    <property type="entry name" value="Znf_C2H2_sf"/>
</dbReference>
<dbReference type="Gene3D" id="3.30.160.60">
    <property type="entry name" value="Classic Zinc Finger"/>
    <property type="match status" value="1"/>
</dbReference>
<accession>A0A8C4R8A9</accession>